<dbReference type="InterPro" id="IPR008920">
    <property type="entry name" value="TF_FadR/GntR_C"/>
</dbReference>
<evidence type="ECO:0000313" key="6">
    <source>
        <dbReference type="Proteomes" id="UP000230161"/>
    </source>
</evidence>
<reference evidence="5 6" key="1">
    <citation type="submission" date="2017-11" db="EMBL/GenBank/DDBJ databases">
        <title>Genomic Encyclopedia of Archaeal and Bacterial Type Strains, Phase II (KMG-II): From Individual Species to Whole Genera.</title>
        <authorList>
            <person name="Goeker M."/>
        </authorList>
    </citation>
    <scope>NUCLEOTIDE SEQUENCE [LARGE SCALE GENOMIC DNA]</scope>
    <source>
        <strain evidence="5 6">DSM 25625</strain>
    </source>
</reference>
<dbReference type="SMART" id="SM00345">
    <property type="entry name" value="HTH_GNTR"/>
    <property type="match status" value="1"/>
</dbReference>
<accession>A0A2M9C4Y4</accession>
<dbReference type="AlphaFoldDB" id="A0A2M9C4Y4"/>
<dbReference type="InterPro" id="IPR036390">
    <property type="entry name" value="WH_DNA-bd_sf"/>
</dbReference>
<dbReference type="SUPFAM" id="SSF46785">
    <property type="entry name" value="Winged helix' DNA-binding domain"/>
    <property type="match status" value="1"/>
</dbReference>
<gene>
    <name evidence="5" type="ORF">CLV54_0609</name>
</gene>
<proteinExistence type="predicted"/>
<sequence>MGISEVSRPLVMQPALSQNVVDILREMITNGTLSAGEHLKEAEIALTLGVSRGPVREALAQLANEGHVELRRHRGAFVSHLTRRDVHEVYSLRLALERLAVERAATHMTSEQLAQMDAVLELMKHVPDDYTPDQAVELSLAFHDLVYEAADHQRLSRSWQFIRSHVAFFLHTRNSAHHDFLDVGYREHKLIRDVLAAGDAAGAVALIEEHIQGPYTYLLADLPEDSSESRRID</sequence>
<dbReference type="SMART" id="SM00895">
    <property type="entry name" value="FCD"/>
    <property type="match status" value="1"/>
</dbReference>
<protein>
    <submittedName>
        <fullName evidence="5">DNA-binding GntR family transcriptional regulator</fullName>
    </submittedName>
</protein>
<dbReference type="PANTHER" id="PTHR43537">
    <property type="entry name" value="TRANSCRIPTIONAL REGULATOR, GNTR FAMILY"/>
    <property type="match status" value="1"/>
</dbReference>
<evidence type="ECO:0000259" key="4">
    <source>
        <dbReference type="PROSITE" id="PS50949"/>
    </source>
</evidence>
<dbReference type="Gene3D" id="1.10.10.10">
    <property type="entry name" value="Winged helix-like DNA-binding domain superfamily/Winged helix DNA-binding domain"/>
    <property type="match status" value="1"/>
</dbReference>
<dbReference type="Proteomes" id="UP000230161">
    <property type="component" value="Unassembled WGS sequence"/>
</dbReference>
<dbReference type="PANTHER" id="PTHR43537:SF24">
    <property type="entry name" value="GLUCONATE OPERON TRANSCRIPTIONAL REPRESSOR"/>
    <property type="match status" value="1"/>
</dbReference>
<dbReference type="InterPro" id="IPR011711">
    <property type="entry name" value="GntR_C"/>
</dbReference>
<organism evidence="5 6">
    <name type="scientific">Compostimonas suwonensis</name>
    <dbReference type="NCBI Taxonomy" id="1048394"/>
    <lineage>
        <taxon>Bacteria</taxon>
        <taxon>Bacillati</taxon>
        <taxon>Actinomycetota</taxon>
        <taxon>Actinomycetes</taxon>
        <taxon>Micrococcales</taxon>
        <taxon>Microbacteriaceae</taxon>
        <taxon>Compostimonas</taxon>
    </lineage>
</organism>
<dbReference type="InterPro" id="IPR000524">
    <property type="entry name" value="Tscrpt_reg_HTH_GntR"/>
</dbReference>
<keyword evidence="1" id="KW-0805">Transcription regulation</keyword>
<keyword evidence="2 5" id="KW-0238">DNA-binding</keyword>
<keyword evidence="3" id="KW-0804">Transcription</keyword>
<evidence type="ECO:0000313" key="5">
    <source>
        <dbReference type="EMBL" id="PJJ65576.1"/>
    </source>
</evidence>
<evidence type="ECO:0000256" key="1">
    <source>
        <dbReference type="ARBA" id="ARBA00023015"/>
    </source>
</evidence>
<dbReference type="InterPro" id="IPR036388">
    <property type="entry name" value="WH-like_DNA-bd_sf"/>
</dbReference>
<dbReference type="PROSITE" id="PS50949">
    <property type="entry name" value="HTH_GNTR"/>
    <property type="match status" value="1"/>
</dbReference>
<dbReference type="Pfam" id="PF07729">
    <property type="entry name" value="FCD"/>
    <property type="match status" value="1"/>
</dbReference>
<name>A0A2M9C4Y4_9MICO</name>
<comment type="caution">
    <text evidence="5">The sequence shown here is derived from an EMBL/GenBank/DDBJ whole genome shotgun (WGS) entry which is preliminary data.</text>
</comment>
<evidence type="ECO:0000256" key="3">
    <source>
        <dbReference type="ARBA" id="ARBA00023163"/>
    </source>
</evidence>
<dbReference type="Gene3D" id="1.20.120.530">
    <property type="entry name" value="GntR ligand-binding domain-like"/>
    <property type="match status" value="1"/>
</dbReference>
<evidence type="ECO:0000256" key="2">
    <source>
        <dbReference type="ARBA" id="ARBA00023125"/>
    </source>
</evidence>
<dbReference type="GO" id="GO:0003677">
    <property type="term" value="F:DNA binding"/>
    <property type="evidence" value="ECO:0007669"/>
    <property type="project" value="UniProtKB-KW"/>
</dbReference>
<dbReference type="EMBL" id="PGFB01000001">
    <property type="protein sequence ID" value="PJJ65576.1"/>
    <property type="molecule type" value="Genomic_DNA"/>
</dbReference>
<dbReference type="CDD" id="cd07377">
    <property type="entry name" value="WHTH_GntR"/>
    <property type="match status" value="1"/>
</dbReference>
<keyword evidence="6" id="KW-1185">Reference proteome</keyword>
<dbReference type="GO" id="GO:0003700">
    <property type="term" value="F:DNA-binding transcription factor activity"/>
    <property type="evidence" value="ECO:0007669"/>
    <property type="project" value="InterPro"/>
</dbReference>
<dbReference type="Pfam" id="PF00392">
    <property type="entry name" value="GntR"/>
    <property type="match status" value="1"/>
</dbReference>
<feature type="domain" description="HTH gntR-type" evidence="4">
    <location>
        <begin position="14"/>
        <end position="81"/>
    </location>
</feature>
<dbReference type="RefSeq" id="WP_245861262.1">
    <property type="nucleotide sequence ID" value="NZ_PGFB01000001.1"/>
</dbReference>
<dbReference type="SUPFAM" id="SSF48008">
    <property type="entry name" value="GntR ligand-binding domain-like"/>
    <property type="match status" value="1"/>
</dbReference>